<evidence type="ECO:0000313" key="1">
    <source>
        <dbReference type="EMBL" id="KAJ9085650.1"/>
    </source>
</evidence>
<evidence type="ECO:0000313" key="2">
    <source>
        <dbReference type="Proteomes" id="UP001165960"/>
    </source>
</evidence>
<proteinExistence type="predicted"/>
<name>A0ACC2UFY0_9FUNG</name>
<organism evidence="1 2">
    <name type="scientific">Entomophthora muscae</name>
    <dbReference type="NCBI Taxonomy" id="34485"/>
    <lineage>
        <taxon>Eukaryota</taxon>
        <taxon>Fungi</taxon>
        <taxon>Fungi incertae sedis</taxon>
        <taxon>Zoopagomycota</taxon>
        <taxon>Entomophthoromycotina</taxon>
        <taxon>Entomophthoromycetes</taxon>
        <taxon>Entomophthorales</taxon>
        <taxon>Entomophthoraceae</taxon>
        <taxon>Entomophthora</taxon>
    </lineage>
</organism>
<comment type="caution">
    <text evidence="1">The sequence shown here is derived from an EMBL/GenBank/DDBJ whole genome shotgun (WGS) entry which is preliminary data.</text>
</comment>
<gene>
    <name evidence="1" type="ORF">DSO57_1011799</name>
</gene>
<accession>A0ACC2UFY0</accession>
<dbReference type="EMBL" id="QTSX02000751">
    <property type="protein sequence ID" value="KAJ9085650.1"/>
    <property type="molecule type" value="Genomic_DNA"/>
</dbReference>
<keyword evidence="2" id="KW-1185">Reference proteome</keyword>
<protein>
    <submittedName>
        <fullName evidence="1">Uncharacterized protein</fullName>
    </submittedName>
</protein>
<reference evidence="1" key="1">
    <citation type="submission" date="2022-04" db="EMBL/GenBank/DDBJ databases">
        <title>Genome of the entomopathogenic fungus Entomophthora muscae.</title>
        <authorList>
            <person name="Elya C."/>
            <person name="Lovett B.R."/>
            <person name="Lee E."/>
            <person name="Macias A.M."/>
            <person name="Hajek A.E."/>
            <person name="De Bivort B.L."/>
            <person name="Kasson M.T."/>
            <person name="De Fine Licht H.H."/>
            <person name="Stajich J.E."/>
        </authorList>
    </citation>
    <scope>NUCLEOTIDE SEQUENCE</scope>
    <source>
        <strain evidence="1">Berkeley</strain>
    </source>
</reference>
<sequence length="280" mass="30622">MDLQLHSQPAPAPAHGEACSQRHPEGPRIDPEPNSREVMLTHRPPKAQSTSLNPRQKPLSRPATKVSYTRVTRNSEVTYTSTVYPVVTWPHTPDTRVATSCPSVFDTSYEPLTTTEEPSAPVTYSTIDGVTASKSDPTYHTNVFISCVEPASQDAVVPAKGWRQLTDNERKALLNCLNGGIAVWDIVSQFGVIARYIGVVNCAINAIFIWPLNSDMCKDLVGFAFGFGFSLPSLNGSDPISTHSRIPYLPFSGPGMTSPQCDPLCHYVYLMSDHQSLSTI</sequence>
<dbReference type="Proteomes" id="UP001165960">
    <property type="component" value="Unassembled WGS sequence"/>
</dbReference>